<dbReference type="Pfam" id="PF01925">
    <property type="entry name" value="TauE"/>
    <property type="match status" value="1"/>
</dbReference>
<sequence>MSLPIALLILITTLISAFISGIFGMAGGLILMGLLVAVTTIPQAMIIHGVLQFFSNAWRAYLLRDHINWRIIGNYSIGGGCAVVCLAFISWTPNKQMLYFLLGMMPLLIWLPKRLFYADILRRLDCILAGFLVIGLNTLAGVAGPVLDLFFVRSELTRQGIVANKSTTQACAHLIKIAFWTGPALKVAGVSSLPPLWLMLAALPLSLLGTWLGGLVLERMNDNNFKRYMRWLVTLIGGIFLLRGLGLF</sequence>
<keyword evidence="7" id="KW-1185">Reference proteome</keyword>
<keyword evidence="5" id="KW-1003">Cell membrane</keyword>
<dbReference type="EMBL" id="JBHTBR010000002">
    <property type="protein sequence ID" value="MFC7291104.1"/>
    <property type="molecule type" value="Genomic_DNA"/>
</dbReference>
<evidence type="ECO:0000256" key="4">
    <source>
        <dbReference type="ARBA" id="ARBA00023136"/>
    </source>
</evidence>
<dbReference type="InterPro" id="IPR002781">
    <property type="entry name" value="TM_pro_TauE-like"/>
</dbReference>
<evidence type="ECO:0000313" key="6">
    <source>
        <dbReference type="EMBL" id="MFC7291104.1"/>
    </source>
</evidence>
<protein>
    <recommendedName>
        <fullName evidence="5">Probable membrane transporter protein</fullName>
    </recommendedName>
</protein>
<comment type="caution">
    <text evidence="6">The sequence shown here is derived from an EMBL/GenBank/DDBJ whole genome shotgun (WGS) entry which is preliminary data.</text>
</comment>
<feature type="transmembrane region" description="Helical" evidence="5">
    <location>
        <begin position="5"/>
        <end position="23"/>
    </location>
</feature>
<feature type="transmembrane region" description="Helical" evidence="5">
    <location>
        <begin position="29"/>
        <end position="51"/>
    </location>
</feature>
<keyword evidence="2 5" id="KW-0812">Transmembrane</keyword>
<organism evidence="6 7">
    <name type="scientific">Hirschia litorea</name>
    <dbReference type="NCBI Taxonomy" id="1199156"/>
    <lineage>
        <taxon>Bacteria</taxon>
        <taxon>Pseudomonadati</taxon>
        <taxon>Pseudomonadota</taxon>
        <taxon>Alphaproteobacteria</taxon>
        <taxon>Hyphomonadales</taxon>
        <taxon>Hyphomonadaceae</taxon>
        <taxon>Hirschia</taxon>
    </lineage>
</organism>
<evidence type="ECO:0000256" key="2">
    <source>
        <dbReference type="ARBA" id="ARBA00022692"/>
    </source>
</evidence>
<feature type="transmembrane region" description="Helical" evidence="5">
    <location>
        <begin position="72"/>
        <end position="91"/>
    </location>
</feature>
<dbReference type="RefSeq" id="WP_382166299.1">
    <property type="nucleotide sequence ID" value="NZ_JBHTBR010000002.1"/>
</dbReference>
<proteinExistence type="inferred from homology"/>
<accession>A0ABW2IJ15</accession>
<comment type="similarity">
    <text evidence="5">Belongs to the 4-toluene sulfonate uptake permease (TSUP) (TC 2.A.102) family.</text>
</comment>
<evidence type="ECO:0000256" key="3">
    <source>
        <dbReference type="ARBA" id="ARBA00022989"/>
    </source>
</evidence>
<feature type="transmembrane region" description="Helical" evidence="5">
    <location>
        <begin position="228"/>
        <end position="246"/>
    </location>
</feature>
<feature type="transmembrane region" description="Helical" evidence="5">
    <location>
        <begin position="97"/>
        <end position="116"/>
    </location>
</feature>
<feature type="transmembrane region" description="Helical" evidence="5">
    <location>
        <begin position="128"/>
        <end position="147"/>
    </location>
</feature>
<evidence type="ECO:0000256" key="5">
    <source>
        <dbReference type="RuleBase" id="RU363041"/>
    </source>
</evidence>
<evidence type="ECO:0000256" key="1">
    <source>
        <dbReference type="ARBA" id="ARBA00004141"/>
    </source>
</evidence>
<feature type="transmembrane region" description="Helical" evidence="5">
    <location>
        <begin position="196"/>
        <end position="216"/>
    </location>
</feature>
<dbReference type="Proteomes" id="UP001596492">
    <property type="component" value="Unassembled WGS sequence"/>
</dbReference>
<gene>
    <name evidence="6" type="ORF">ACFQS8_05715</name>
</gene>
<reference evidence="7" key="1">
    <citation type="journal article" date="2019" name="Int. J. Syst. Evol. Microbiol.">
        <title>The Global Catalogue of Microorganisms (GCM) 10K type strain sequencing project: providing services to taxonomists for standard genome sequencing and annotation.</title>
        <authorList>
            <consortium name="The Broad Institute Genomics Platform"/>
            <consortium name="The Broad Institute Genome Sequencing Center for Infectious Disease"/>
            <person name="Wu L."/>
            <person name="Ma J."/>
        </authorList>
    </citation>
    <scope>NUCLEOTIDE SEQUENCE [LARGE SCALE GENOMIC DNA]</scope>
    <source>
        <strain evidence="7">CCUG 51308</strain>
    </source>
</reference>
<evidence type="ECO:0000313" key="7">
    <source>
        <dbReference type="Proteomes" id="UP001596492"/>
    </source>
</evidence>
<comment type="subcellular location">
    <subcellularLocation>
        <location evidence="5">Cell membrane</location>
        <topology evidence="5">Multi-pass membrane protein</topology>
    </subcellularLocation>
    <subcellularLocation>
        <location evidence="1">Membrane</location>
        <topology evidence="1">Multi-pass membrane protein</topology>
    </subcellularLocation>
</comment>
<keyword evidence="3 5" id="KW-1133">Transmembrane helix</keyword>
<keyword evidence="4 5" id="KW-0472">Membrane</keyword>
<name>A0ABW2IJ15_9PROT</name>